<evidence type="ECO:0000313" key="6">
    <source>
        <dbReference type="EMBL" id="MCQ0969903.1"/>
    </source>
</evidence>
<keyword evidence="7" id="KW-1185">Reference proteome</keyword>
<comment type="caution">
    <text evidence="6">The sequence shown here is derived from an EMBL/GenBank/DDBJ whole genome shotgun (WGS) entry which is preliminary data.</text>
</comment>
<dbReference type="InterPro" id="IPR016032">
    <property type="entry name" value="Sig_transdc_resp-reg_C-effctor"/>
</dbReference>
<dbReference type="EMBL" id="JAKZEU010000002">
    <property type="protein sequence ID" value="MCQ0969903.1"/>
    <property type="molecule type" value="Genomic_DNA"/>
</dbReference>
<dbReference type="InterPro" id="IPR011006">
    <property type="entry name" value="CheY-like_superfamily"/>
</dbReference>
<keyword evidence="1 3" id="KW-0597">Phosphoprotein</keyword>
<dbReference type="Pfam" id="PF00072">
    <property type="entry name" value="Response_reg"/>
    <property type="match status" value="1"/>
</dbReference>
<name>A0ABT1MRE1_9RHOB</name>
<dbReference type="Gene3D" id="3.40.50.2300">
    <property type="match status" value="1"/>
</dbReference>
<dbReference type="PRINTS" id="PR00038">
    <property type="entry name" value="HTHLUXR"/>
</dbReference>
<feature type="domain" description="HTH luxR-type" evidence="4">
    <location>
        <begin position="145"/>
        <end position="210"/>
    </location>
</feature>
<dbReference type="SUPFAM" id="SSF46894">
    <property type="entry name" value="C-terminal effector domain of the bipartite response regulators"/>
    <property type="match status" value="1"/>
</dbReference>
<protein>
    <submittedName>
        <fullName evidence="6">Response regulator transcription factor</fullName>
    </submittedName>
</protein>
<gene>
    <name evidence="6" type="ORF">MLD63_05615</name>
</gene>
<evidence type="ECO:0000256" key="1">
    <source>
        <dbReference type="ARBA" id="ARBA00022553"/>
    </source>
</evidence>
<dbReference type="Proteomes" id="UP001203945">
    <property type="component" value="Unassembled WGS sequence"/>
</dbReference>
<feature type="modified residue" description="4-aspartylphosphate" evidence="3">
    <location>
        <position position="56"/>
    </location>
</feature>
<dbReference type="InterPro" id="IPR058245">
    <property type="entry name" value="NreC/VraR/RcsB-like_REC"/>
</dbReference>
<keyword evidence="2" id="KW-0238">DNA-binding</keyword>
<dbReference type="InterPro" id="IPR039420">
    <property type="entry name" value="WalR-like"/>
</dbReference>
<dbReference type="SUPFAM" id="SSF52172">
    <property type="entry name" value="CheY-like"/>
    <property type="match status" value="1"/>
</dbReference>
<accession>A0ABT1MRE1</accession>
<reference evidence="6 7" key="1">
    <citation type="submission" date="2022-03" db="EMBL/GenBank/DDBJ databases">
        <authorList>
            <person name="He Y."/>
        </authorList>
    </citation>
    <scope>NUCLEOTIDE SEQUENCE [LARGE SCALE GENOMIC DNA]</scope>
    <source>
        <strain evidence="6 7">TK19116</strain>
    </source>
</reference>
<dbReference type="PROSITE" id="PS50043">
    <property type="entry name" value="HTH_LUXR_2"/>
    <property type="match status" value="1"/>
</dbReference>
<organism evidence="6 7">
    <name type="scientific">Paracoccus albicereus</name>
    <dbReference type="NCBI Taxonomy" id="2922394"/>
    <lineage>
        <taxon>Bacteria</taxon>
        <taxon>Pseudomonadati</taxon>
        <taxon>Pseudomonadota</taxon>
        <taxon>Alphaproteobacteria</taxon>
        <taxon>Rhodobacterales</taxon>
        <taxon>Paracoccaceae</taxon>
        <taxon>Paracoccus</taxon>
    </lineage>
</organism>
<proteinExistence type="predicted"/>
<dbReference type="InterPro" id="IPR000792">
    <property type="entry name" value="Tscrpt_reg_LuxR_C"/>
</dbReference>
<dbReference type="PROSITE" id="PS50110">
    <property type="entry name" value="RESPONSE_REGULATORY"/>
    <property type="match status" value="1"/>
</dbReference>
<dbReference type="PANTHER" id="PTHR43214">
    <property type="entry name" value="TWO-COMPONENT RESPONSE REGULATOR"/>
    <property type="match status" value="1"/>
</dbReference>
<evidence type="ECO:0000313" key="7">
    <source>
        <dbReference type="Proteomes" id="UP001203945"/>
    </source>
</evidence>
<dbReference type="InterPro" id="IPR001789">
    <property type="entry name" value="Sig_transdc_resp-reg_receiver"/>
</dbReference>
<evidence type="ECO:0000259" key="5">
    <source>
        <dbReference type="PROSITE" id="PS50110"/>
    </source>
</evidence>
<dbReference type="SMART" id="SM00448">
    <property type="entry name" value="REC"/>
    <property type="match status" value="1"/>
</dbReference>
<evidence type="ECO:0000259" key="4">
    <source>
        <dbReference type="PROSITE" id="PS50043"/>
    </source>
</evidence>
<dbReference type="SMART" id="SM00421">
    <property type="entry name" value="HTH_LUXR"/>
    <property type="match status" value="1"/>
</dbReference>
<evidence type="ECO:0000256" key="3">
    <source>
        <dbReference type="PROSITE-ProRule" id="PRU00169"/>
    </source>
</evidence>
<sequence length="222" mass="23587">MGTTTVAFVDDHPVLLSGVCQLFAGSGEFKVVAVGKSAVDVVDIAANSKPDVLVLDLNMPGRVLEAIAAVAGQGNRTKLLAFTASTCIDTAMATLDAGVQGYVLKGSSIEELTEAIRQVQAGETYVTPSLAAKLMDRLRKASRPKSAADVSFSRREEEVLRFLLRGCTNKEIADALSISDKTVKHYMTVLIQKLQVRNRVEVVLAVKELANAGVISGAARLN</sequence>
<evidence type="ECO:0000256" key="2">
    <source>
        <dbReference type="ARBA" id="ARBA00023125"/>
    </source>
</evidence>
<dbReference type="Pfam" id="PF00196">
    <property type="entry name" value="GerE"/>
    <property type="match status" value="1"/>
</dbReference>
<dbReference type="CDD" id="cd17535">
    <property type="entry name" value="REC_NarL-like"/>
    <property type="match status" value="1"/>
</dbReference>
<dbReference type="CDD" id="cd06170">
    <property type="entry name" value="LuxR_C_like"/>
    <property type="match status" value="1"/>
</dbReference>
<feature type="domain" description="Response regulatory" evidence="5">
    <location>
        <begin position="5"/>
        <end position="120"/>
    </location>
</feature>